<dbReference type="RefSeq" id="WP_212495611.1">
    <property type="nucleotide sequence ID" value="NZ_JAFCJH010000096.1"/>
</dbReference>
<keyword evidence="7" id="KW-1185">Reference proteome</keyword>
<comment type="caution">
    <text evidence="6">The sequence shown here is derived from an EMBL/GenBank/DDBJ whole genome shotgun (WGS) entry which is preliminary data.</text>
</comment>
<dbReference type="PANTHER" id="PTHR45772:SF9">
    <property type="entry name" value="CONSERVED COMPONENT OF ABC TRANSPORTER FOR NATURAL AMINO ACIDS"/>
    <property type="match status" value="1"/>
</dbReference>
<keyword evidence="3 6" id="KW-0067">ATP-binding</keyword>
<reference evidence="7" key="1">
    <citation type="journal article" date="2021" name="ISME J.">
        <title>Evolutionary origin and ecological implication of a unique nif island in free-living Bradyrhizobium lineages.</title>
        <authorList>
            <person name="Tao J."/>
        </authorList>
    </citation>
    <scope>NUCLEOTIDE SEQUENCE [LARGE SCALE GENOMIC DNA]</scope>
    <source>
        <strain evidence="7">SZCCT0434</strain>
    </source>
</reference>
<keyword evidence="1" id="KW-0813">Transport</keyword>
<dbReference type="SUPFAM" id="SSF52540">
    <property type="entry name" value="P-loop containing nucleoside triphosphate hydrolases"/>
    <property type="match status" value="1"/>
</dbReference>
<sequence length="252" mass="26793">MPVLEVCGLSKSFGGFRAVSDVDLVVAEGEIAAVIGPNGAGKSTLFSLITGHLQPTAGRVLVNGRDITGVAPHKICGMGLGRSFQRTNIFPKLTVLENVRAALLAHRGQGPNFWSRANRLCHGEAQALLASIGLSVHAPATAGTLSYGNQKQLELGIALASDPKILLLDEPTAGMSASETHETIALIERIARERRLTLLFTEHDMAVVFSIAHRIAVMYQGRVIAHGDPVAVRADAQVRRVYLGDQPVGPRS</sequence>
<dbReference type="InterPro" id="IPR027417">
    <property type="entry name" value="P-loop_NTPase"/>
</dbReference>
<dbReference type="InterPro" id="IPR003593">
    <property type="entry name" value="AAA+_ATPase"/>
</dbReference>
<evidence type="ECO:0000313" key="6">
    <source>
        <dbReference type="EMBL" id="MBR0801679.1"/>
    </source>
</evidence>
<dbReference type="InterPro" id="IPR003439">
    <property type="entry name" value="ABC_transporter-like_ATP-bd"/>
</dbReference>
<dbReference type="EMBL" id="JAFCJH010000096">
    <property type="protein sequence ID" value="MBR0801679.1"/>
    <property type="molecule type" value="Genomic_DNA"/>
</dbReference>
<dbReference type="InterPro" id="IPR051120">
    <property type="entry name" value="ABC_AA/LPS_Transport"/>
</dbReference>
<evidence type="ECO:0000256" key="4">
    <source>
        <dbReference type="ARBA" id="ARBA00024722"/>
    </source>
</evidence>
<dbReference type="Pfam" id="PF00005">
    <property type="entry name" value="ABC_tran"/>
    <property type="match status" value="1"/>
</dbReference>
<evidence type="ECO:0000256" key="1">
    <source>
        <dbReference type="ARBA" id="ARBA00022448"/>
    </source>
</evidence>
<evidence type="ECO:0000256" key="2">
    <source>
        <dbReference type="ARBA" id="ARBA00022741"/>
    </source>
</evidence>
<dbReference type="CDD" id="cd03219">
    <property type="entry name" value="ABC_Mj1267_LivG_branched"/>
    <property type="match status" value="1"/>
</dbReference>
<comment type="function">
    <text evidence="4">Involved in beta-(1--&gt;2)glucan export. Transmembrane domains (TMD) form a pore in the inner membrane and the ATP-binding domain (NBD) is responsible for energy generation.</text>
</comment>
<dbReference type="GO" id="GO:0005524">
    <property type="term" value="F:ATP binding"/>
    <property type="evidence" value="ECO:0007669"/>
    <property type="project" value="UniProtKB-KW"/>
</dbReference>
<feature type="domain" description="ABC transporter" evidence="5">
    <location>
        <begin position="4"/>
        <end position="245"/>
    </location>
</feature>
<dbReference type="InterPro" id="IPR032823">
    <property type="entry name" value="BCA_ABC_TP_C"/>
</dbReference>
<dbReference type="Pfam" id="PF12399">
    <property type="entry name" value="BCA_ABC_TP_C"/>
    <property type="match status" value="1"/>
</dbReference>
<name>A0ABS5FXX4_9BRAD</name>
<proteinExistence type="predicted"/>
<evidence type="ECO:0000259" key="5">
    <source>
        <dbReference type="PROSITE" id="PS50893"/>
    </source>
</evidence>
<dbReference type="Proteomes" id="UP001315278">
    <property type="component" value="Unassembled WGS sequence"/>
</dbReference>
<dbReference type="SMART" id="SM00382">
    <property type="entry name" value="AAA"/>
    <property type="match status" value="1"/>
</dbReference>
<dbReference type="PROSITE" id="PS50893">
    <property type="entry name" value="ABC_TRANSPORTER_2"/>
    <property type="match status" value="1"/>
</dbReference>
<keyword evidence="2" id="KW-0547">Nucleotide-binding</keyword>
<protein>
    <submittedName>
        <fullName evidence="6">ABC transporter ATP-binding protein</fullName>
    </submittedName>
</protein>
<dbReference type="PANTHER" id="PTHR45772">
    <property type="entry name" value="CONSERVED COMPONENT OF ABC TRANSPORTER FOR NATURAL AMINO ACIDS-RELATED"/>
    <property type="match status" value="1"/>
</dbReference>
<accession>A0ABS5FXX4</accession>
<dbReference type="Gene3D" id="3.40.50.300">
    <property type="entry name" value="P-loop containing nucleotide triphosphate hydrolases"/>
    <property type="match status" value="1"/>
</dbReference>
<evidence type="ECO:0000256" key="3">
    <source>
        <dbReference type="ARBA" id="ARBA00022840"/>
    </source>
</evidence>
<evidence type="ECO:0000313" key="7">
    <source>
        <dbReference type="Proteomes" id="UP001315278"/>
    </source>
</evidence>
<gene>
    <name evidence="6" type="ORF">JQ615_40745</name>
</gene>
<organism evidence="6 7">
    <name type="scientific">Bradyrhizobium jicamae</name>
    <dbReference type="NCBI Taxonomy" id="280332"/>
    <lineage>
        <taxon>Bacteria</taxon>
        <taxon>Pseudomonadati</taxon>
        <taxon>Pseudomonadota</taxon>
        <taxon>Alphaproteobacteria</taxon>
        <taxon>Hyphomicrobiales</taxon>
        <taxon>Nitrobacteraceae</taxon>
        <taxon>Bradyrhizobium</taxon>
    </lineage>
</organism>